<dbReference type="InterPro" id="IPR031356">
    <property type="entry name" value="Stealth_CR4"/>
</dbReference>
<dbReference type="InterPro" id="IPR021520">
    <property type="entry name" value="Stealth_CR2"/>
</dbReference>
<evidence type="ECO:0000313" key="10">
    <source>
        <dbReference type="Proteomes" id="UP000325211"/>
    </source>
</evidence>
<evidence type="ECO:0000256" key="4">
    <source>
        <dbReference type="SAM" id="MobiDB-lite"/>
    </source>
</evidence>
<sequence length="590" mass="63861">MARAVLSRTPGAIAVLRSAVPSQPGADRRERLTDPAAGAAPAPPKTREDELLEALPGVVRHRGRLARIRDDLLPGAARDGNLRAAAEVLEAAGLTYGLVPDGGLLHRVAVAPGDREPALKAWAEAFTGLPVYAQLLGDEGELGNVLAERLPEAVAEIENRPADAADAADTADTATDEPPAAGVRVKGIRLYQPVVTTGRTLHYGSDHGCELEFWDPDGDGTGGIAALRETPYGWWVPSLEATATTRVGDRDYPVVDAFARSFAADVDFPVDAVITWVDAADPAWNRRRLEARAALDGPDGATPFDDADHRYRDRGELRYCLRAIAAYAPWIRRIFLVTDNPTPDWLVTDHPGLTVVRHEELFADPAALPVFNSHAIETQLHRIPGLAEHFLYFNDDIFVGRPQQPAGYYLPSGLPKVFHDWRAIPPDTAGAEDDVYTASQKATRHAVEEAAGRTYVRILAHTPYPLSRSLCAAAEERFPEQLAATSRSAFRSATDLAPVTLALHLGLATGRAVEGDLAHEYFGTGWKDDIHRLPDLVHHRWADAFCLADDAGDELTPAEQQRAVAAFLEAYYPVPSPYERPDAGPGAPIG</sequence>
<dbReference type="Pfam" id="PF17103">
    <property type="entry name" value="Stealth_CR4"/>
    <property type="match status" value="1"/>
</dbReference>
<comment type="similarity">
    <text evidence="1">Belongs to the stealth family.</text>
</comment>
<dbReference type="InterPro" id="IPR047141">
    <property type="entry name" value="Stealth"/>
</dbReference>
<dbReference type="InterPro" id="IPR031358">
    <property type="entry name" value="Stealth_CR1"/>
</dbReference>
<evidence type="ECO:0000259" key="7">
    <source>
        <dbReference type="Pfam" id="PF17102"/>
    </source>
</evidence>
<dbReference type="Pfam" id="PF17102">
    <property type="entry name" value="Stealth_CR3"/>
    <property type="match status" value="1"/>
</dbReference>
<evidence type="ECO:0000259" key="6">
    <source>
        <dbReference type="Pfam" id="PF17101"/>
    </source>
</evidence>
<feature type="domain" description="Stealth protein CR3 conserved region 3" evidence="7">
    <location>
        <begin position="460"/>
        <end position="504"/>
    </location>
</feature>
<feature type="domain" description="Stealth protein CR2 conserved region 2" evidence="5">
    <location>
        <begin position="310"/>
        <end position="415"/>
    </location>
</feature>
<dbReference type="InterPro" id="IPR031357">
    <property type="entry name" value="Stealth_CR3"/>
</dbReference>
<protein>
    <recommendedName>
        <fullName evidence="11">Sugar phosphotransferase</fullName>
    </recommendedName>
</protein>
<reference evidence="9 10" key="1">
    <citation type="submission" date="2018-05" db="EMBL/GenBank/DDBJ databases">
        <title>Streptomyces venezuelae.</title>
        <authorList>
            <person name="Kim W."/>
            <person name="Lee N."/>
            <person name="Cho B.-K."/>
        </authorList>
    </citation>
    <scope>NUCLEOTIDE SEQUENCE [LARGE SCALE GENOMIC DNA]</scope>
    <source>
        <strain evidence="9 10">ATCC 21782</strain>
    </source>
</reference>
<evidence type="ECO:0000256" key="1">
    <source>
        <dbReference type="ARBA" id="ARBA00007583"/>
    </source>
</evidence>
<dbReference type="AlphaFoldDB" id="A0A5P2CW37"/>
<accession>A0A5P2CW37</accession>
<proteinExistence type="inferred from homology"/>
<dbReference type="GO" id="GO:0016772">
    <property type="term" value="F:transferase activity, transferring phosphorus-containing groups"/>
    <property type="evidence" value="ECO:0007669"/>
    <property type="project" value="InterPro"/>
</dbReference>
<evidence type="ECO:0000259" key="5">
    <source>
        <dbReference type="Pfam" id="PF11380"/>
    </source>
</evidence>
<dbReference type="GO" id="GO:0000271">
    <property type="term" value="P:polysaccharide biosynthetic process"/>
    <property type="evidence" value="ECO:0007669"/>
    <property type="project" value="UniProtKB-KW"/>
</dbReference>
<dbReference type="PANTHER" id="PTHR24045">
    <property type="match status" value="1"/>
</dbReference>
<gene>
    <name evidence="9" type="ORF">DEJ50_03895</name>
</gene>
<evidence type="ECO:0008006" key="11">
    <source>
        <dbReference type="Google" id="ProtNLM"/>
    </source>
</evidence>
<organism evidence="9 10">
    <name type="scientific">Streptomyces venezuelae</name>
    <dbReference type="NCBI Taxonomy" id="54571"/>
    <lineage>
        <taxon>Bacteria</taxon>
        <taxon>Bacillati</taxon>
        <taxon>Actinomycetota</taxon>
        <taxon>Actinomycetes</taxon>
        <taxon>Kitasatosporales</taxon>
        <taxon>Streptomycetaceae</taxon>
        <taxon>Streptomyces</taxon>
    </lineage>
</organism>
<dbReference type="EMBL" id="CP029190">
    <property type="protein sequence ID" value="QES47114.1"/>
    <property type="molecule type" value="Genomic_DNA"/>
</dbReference>
<evidence type="ECO:0000313" key="9">
    <source>
        <dbReference type="EMBL" id="QES47114.1"/>
    </source>
</evidence>
<dbReference type="Pfam" id="PF11380">
    <property type="entry name" value="Stealth_CR2"/>
    <property type="match status" value="1"/>
</dbReference>
<name>A0A5P2CW37_STRVZ</name>
<feature type="domain" description="Stealth protein CR4 conserved region 4" evidence="8">
    <location>
        <begin position="538"/>
        <end position="583"/>
    </location>
</feature>
<evidence type="ECO:0000259" key="8">
    <source>
        <dbReference type="Pfam" id="PF17103"/>
    </source>
</evidence>
<keyword evidence="2" id="KW-0808">Transferase</keyword>
<dbReference type="Pfam" id="PF17101">
    <property type="entry name" value="Stealth_CR1"/>
    <property type="match status" value="1"/>
</dbReference>
<dbReference type="Proteomes" id="UP000325211">
    <property type="component" value="Chromosome"/>
</dbReference>
<evidence type="ECO:0000256" key="3">
    <source>
        <dbReference type="ARBA" id="ARBA00023169"/>
    </source>
</evidence>
<feature type="region of interest" description="Disordered" evidence="4">
    <location>
        <begin position="17"/>
        <end position="49"/>
    </location>
</feature>
<dbReference type="PANTHER" id="PTHR24045:SF0">
    <property type="entry name" value="N-ACETYLGLUCOSAMINE-1-PHOSPHOTRANSFERASE SUBUNITS ALPHA_BETA"/>
    <property type="match status" value="1"/>
</dbReference>
<keyword evidence="3" id="KW-0270">Exopolysaccharide synthesis</keyword>
<evidence type="ECO:0000256" key="2">
    <source>
        <dbReference type="ARBA" id="ARBA00022679"/>
    </source>
</evidence>
<feature type="domain" description="Stealth protein CR1 conserved region 1" evidence="6">
    <location>
        <begin position="268"/>
        <end position="295"/>
    </location>
</feature>